<dbReference type="Gramene" id="OPUNC10G03990.1">
    <property type="protein sequence ID" value="OPUNC10G03990.1"/>
    <property type="gene ID" value="OPUNC10G03990"/>
</dbReference>
<dbReference type="AlphaFoldDB" id="A0A0E0M646"/>
<feature type="region of interest" description="Disordered" evidence="1">
    <location>
        <begin position="45"/>
        <end position="65"/>
    </location>
</feature>
<evidence type="ECO:0000313" key="2">
    <source>
        <dbReference type="EnsemblPlants" id="OPUNC10G03990.1"/>
    </source>
</evidence>
<dbReference type="Proteomes" id="UP000026962">
    <property type="component" value="Chromosome 10"/>
</dbReference>
<accession>A0A0E0M646</accession>
<evidence type="ECO:0000313" key="3">
    <source>
        <dbReference type="Proteomes" id="UP000026962"/>
    </source>
</evidence>
<dbReference type="GO" id="GO:0008270">
    <property type="term" value="F:zinc ion binding"/>
    <property type="evidence" value="ECO:0007669"/>
    <property type="project" value="InterPro"/>
</dbReference>
<feature type="compositionally biased region" description="Acidic residues" evidence="1">
    <location>
        <begin position="53"/>
        <end position="65"/>
    </location>
</feature>
<dbReference type="GO" id="GO:0003676">
    <property type="term" value="F:nucleic acid binding"/>
    <property type="evidence" value="ECO:0007669"/>
    <property type="project" value="InterPro"/>
</dbReference>
<keyword evidence="3" id="KW-1185">Reference proteome</keyword>
<dbReference type="Gene3D" id="4.10.60.10">
    <property type="entry name" value="Zinc finger, CCHC-type"/>
    <property type="match status" value="1"/>
</dbReference>
<dbReference type="HOGENOM" id="CLU_081981_0_0_1"/>
<sequence>MDDGWNMIITGSEFSPEDATNIPWHLRGNTFRGARQLTRHLKRYGLPKPRCDEPEEMLSDDDDDGDEILEYFGKKKGSSKHAPTAEKLDTQLCGEDTHLPDECPMRKVTCFLCEGTDHVPKDCQLKLVLTKTKEDQRTSLQPICPPMANANNSTALDLQPAPTPIEVISGSRSTADKVHESPFTLVPVVSVQAQEE</sequence>
<dbReference type="InterPro" id="IPR036875">
    <property type="entry name" value="Znf_CCHC_sf"/>
</dbReference>
<evidence type="ECO:0000256" key="1">
    <source>
        <dbReference type="SAM" id="MobiDB-lite"/>
    </source>
</evidence>
<dbReference type="SUPFAM" id="SSF57756">
    <property type="entry name" value="Retrovirus zinc finger-like domains"/>
    <property type="match status" value="1"/>
</dbReference>
<dbReference type="EnsemblPlants" id="OPUNC10G03990.1">
    <property type="protein sequence ID" value="OPUNC10G03990.1"/>
    <property type="gene ID" value="OPUNC10G03990"/>
</dbReference>
<name>A0A0E0M646_ORYPU</name>
<proteinExistence type="predicted"/>
<reference evidence="2" key="1">
    <citation type="submission" date="2015-04" db="UniProtKB">
        <authorList>
            <consortium name="EnsemblPlants"/>
        </authorList>
    </citation>
    <scope>IDENTIFICATION</scope>
</reference>
<reference evidence="2" key="2">
    <citation type="submission" date="2018-05" db="EMBL/GenBank/DDBJ databases">
        <title>OpunRS2 (Oryza punctata Reference Sequence Version 2).</title>
        <authorList>
            <person name="Zhang J."/>
            <person name="Kudrna D."/>
            <person name="Lee S."/>
            <person name="Talag J."/>
            <person name="Welchert J."/>
            <person name="Wing R.A."/>
        </authorList>
    </citation>
    <scope>NUCLEOTIDE SEQUENCE [LARGE SCALE GENOMIC DNA]</scope>
</reference>
<protein>
    <submittedName>
        <fullName evidence="2">Uncharacterized protein</fullName>
    </submittedName>
</protein>
<organism evidence="2">
    <name type="scientific">Oryza punctata</name>
    <name type="common">Red rice</name>
    <dbReference type="NCBI Taxonomy" id="4537"/>
    <lineage>
        <taxon>Eukaryota</taxon>
        <taxon>Viridiplantae</taxon>
        <taxon>Streptophyta</taxon>
        <taxon>Embryophyta</taxon>
        <taxon>Tracheophyta</taxon>
        <taxon>Spermatophyta</taxon>
        <taxon>Magnoliopsida</taxon>
        <taxon>Liliopsida</taxon>
        <taxon>Poales</taxon>
        <taxon>Poaceae</taxon>
        <taxon>BOP clade</taxon>
        <taxon>Oryzoideae</taxon>
        <taxon>Oryzeae</taxon>
        <taxon>Oryzinae</taxon>
        <taxon>Oryza</taxon>
    </lineage>
</organism>